<feature type="region of interest" description="Disordered" evidence="1">
    <location>
        <begin position="1"/>
        <end position="64"/>
    </location>
</feature>
<evidence type="ECO:0000313" key="4">
    <source>
        <dbReference type="Proteomes" id="UP000525078"/>
    </source>
</evidence>
<dbReference type="EMBL" id="JAATIP010000017">
    <property type="protein sequence ID" value="KAF4392617.1"/>
    <property type="molecule type" value="Genomic_DNA"/>
</dbReference>
<reference evidence="4 5" key="1">
    <citation type="journal article" date="2020" name="bioRxiv">
        <title>Sequence and annotation of 42 cannabis genomes reveals extensive copy number variation in cannabinoid synthesis and pathogen resistance genes.</title>
        <authorList>
            <person name="Mckernan K.J."/>
            <person name="Helbert Y."/>
            <person name="Kane L.T."/>
            <person name="Ebling H."/>
            <person name="Zhang L."/>
            <person name="Liu B."/>
            <person name="Eaton Z."/>
            <person name="Mclaughlin S."/>
            <person name="Kingan S."/>
            <person name="Baybayan P."/>
            <person name="Concepcion G."/>
            <person name="Jordan M."/>
            <person name="Riva A."/>
            <person name="Barbazuk W."/>
            <person name="Harkins T."/>
        </authorList>
    </citation>
    <scope>NUCLEOTIDE SEQUENCE [LARGE SCALE GENOMIC DNA]</scope>
    <source>
        <strain evidence="4 5">cv. Jamaican Lion 4</strain>
        <strain evidence="3">Father</strain>
        <strain evidence="2">Mother</strain>
        <tissue evidence="2">Leaf</tissue>
    </source>
</reference>
<name>A0A7J6HBD2_CANSA</name>
<sequence>MHNWQEHLNLRLPSTTPPHACSSLLSLSKRTEKTPSIPPKDRESTQKTPCTHLHSASDPNQKLGNSNLRSPFFFSSFCTDSNPKALLSESVEGSASSFNGRLSTLLPVIQKLSC</sequence>
<dbReference type="EMBL" id="JAATIQ010000005">
    <property type="protein sequence ID" value="KAF4403073.1"/>
    <property type="molecule type" value="Genomic_DNA"/>
</dbReference>
<dbReference type="Proteomes" id="UP000525078">
    <property type="component" value="Unassembled WGS sequence"/>
</dbReference>
<comment type="caution">
    <text evidence="2">The sequence shown here is derived from an EMBL/GenBank/DDBJ whole genome shotgun (WGS) entry which is preliminary data.</text>
</comment>
<proteinExistence type="predicted"/>
<evidence type="ECO:0000313" key="2">
    <source>
        <dbReference type="EMBL" id="KAF4392617.1"/>
    </source>
</evidence>
<evidence type="ECO:0000256" key="1">
    <source>
        <dbReference type="SAM" id="MobiDB-lite"/>
    </source>
</evidence>
<accession>A0A7J6HBD2</accession>
<organism evidence="2 4">
    <name type="scientific">Cannabis sativa</name>
    <name type="common">Hemp</name>
    <name type="synonym">Marijuana</name>
    <dbReference type="NCBI Taxonomy" id="3483"/>
    <lineage>
        <taxon>Eukaryota</taxon>
        <taxon>Viridiplantae</taxon>
        <taxon>Streptophyta</taxon>
        <taxon>Embryophyta</taxon>
        <taxon>Tracheophyta</taxon>
        <taxon>Spermatophyta</taxon>
        <taxon>Magnoliopsida</taxon>
        <taxon>eudicotyledons</taxon>
        <taxon>Gunneridae</taxon>
        <taxon>Pentapetalae</taxon>
        <taxon>rosids</taxon>
        <taxon>fabids</taxon>
        <taxon>Rosales</taxon>
        <taxon>Cannabaceae</taxon>
        <taxon>Cannabis</taxon>
    </lineage>
</organism>
<evidence type="ECO:0000313" key="3">
    <source>
        <dbReference type="EMBL" id="KAF4403073.1"/>
    </source>
</evidence>
<evidence type="ECO:0000313" key="5">
    <source>
        <dbReference type="Proteomes" id="UP000583929"/>
    </source>
</evidence>
<feature type="compositionally biased region" description="Basic and acidic residues" evidence="1">
    <location>
        <begin position="29"/>
        <end position="45"/>
    </location>
</feature>
<protein>
    <submittedName>
        <fullName evidence="2">Uncharacterized protein</fullName>
    </submittedName>
</protein>
<keyword evidence="5" id="KW-1185">Reference proteome</keyword>
<gene>
    <name evidence="2" type="ORF">F8388_003037</name>
    <name evidence="3" type="ORF">G4B88_027844</name>
</gene>
<dbReference type="Proteomes" id="UP000583929">
    <property type="component" value="Unassembled WGS sequence"/>
</dbReference>
<dbReference type="AlphaFoldDB" id="A0A7J6HBD2"/>